<accession>A0A917UNV3</accession>
<dbReference type="PANTHER" id="PTHR43685">
    <property type="entry name" value="GLYCOSYLTRANSFERASE"/>
    <property type="match status" value="1"/>
</dbReference>
<dbReference type="RefSeq" id="WP_188741989.1">
    <property type="nucleotide sequence ID" value="NZ_BAABFW010000003.1"/>
</dbReference>
<comment type="caution">
    <text evidence="5">The sequence shown here is derived from an EMBL/GenBank/DDBJ whole genome shotgun (WGS) entry which is preliminary data.</text>
</comment>
<dbReference type="Gene3D" id="3.90.550.10">
    <property type="entry name" value="Spore Coat Polysaccharide Biosynthesis Protein SpsA, Chain A"/>
    <property type="match status" value="1"/>
</dbReference>
<keyword evidence="3" id="KW-0808">Transferase</keyword>
<dbReference type="CDD" id="cd04196">
    <property type="entry name" value="GT_2_like_d"/>
    <property type="match status" value="1"/>
</dbReference>
<dbReference type="AlphaFoldDB" id="A0A917UNV3"/>
<name>A0A917UNV3_9MICO</name>
<reference evidence="5" key="1">
    <citation type="journal article" date="2014" name="Int. J. Syst. Evol. Microbiol.">
        <title>Complete genome sequence of Corynebacterium casei LMG S-19264T (=DSM 44701T), isolated from a smear-ripened cheese.</title>
        <authorList>
            <consortium name="US DOE Joint Genome Institute (JGI-PGF)"/>
            <person name="Walter F."/>
            <person name="Albersmeier A."/>
            <person name="Kalinowski J."/>
            <person name="Ruckert C."/>
        </authorList>
    </citation>
    <scope>NUCLEOTIDE SEQUENCE</scope>
    <source>
        <strain evidence="5">CGMCC 1.8984</strain>
    </source>
</reference>
<dbReference type="InterPro" id="IPR001173">
    <property type="entry name" value="Glyco_trans_2-like"/>
</dbReference>
<dbReference type="EMBL" id="BMMD01000002">
    <property type="protein sequence ID" value="GGJ71192.1"/>
    <property type="molecule type" value="Genomic_DNA"/>
</dbReference>
<dbReference type="InterPro" id="IPR050834">
    <property type="entry name" value="Glycosyltransf_2"/>
</dbReference>
<organism evidence="5 6">
    <name type="scientific">Agromyces bauzanensis</name>
    <dbReference type="NCBI Taxonomy" id="1308924"/>
    <lineage>
        <taxon>Bacteria</taxon>
        <taxon>Bacillati</taxon>
        <taxon>Actinomycetota</taxon>
        <taxon>Actinomycetes</taxon>
        <taxon>Micrococcales</taxon>
        <taxon>Microbacteriaceae</taxon>
        <taxon>Agromyces</taxon>
    </lineage>
</organism>
<evidence type="ECO:0000313" key="6">
    <source>
        <dbReference type="Proteomes" id="UP000636956"/>
    </source>
</evidence>
<protein>
    <recommendedName>
        <fullName evidence="4">Glycosyltransferase 2-like domain-containing protein</fullName>
    </recommendedName>
</protein>
<sequence>MPAPAWPRVSVVLGTHNGARYLGEQLRSILTQSHPIAEIVLSDDASSDGTVELAERLVDGHRPSDATTPDLVVLRNPAALGVTANFEQVLQAASGDLIVLCDQDDVWHTDRIARAVAEFTARPGLDLVAAEARLVDEGGASIGRSLFETLGVDVRLRLRLESDAAFDELLRRNVLTGATMMVSRSLVERAVPFPASWVHDEWLAMVASVGGGIAVVSDPLIDYRQHGGNQIGVTRLGAGGRLARLREPRTARNERLLARARDLAERLPAIVPADERMAAEVRAKLAHEVVRQGIPVRRSARLAPVWREWRSGAYRRYGLGAQDVLRDLVQPV</sequence>
<evidence type="ECO:0000256" key="3">
    <source>
        <dbReference type="ARBA" id="ARBA00022679"/>
    </source>
</evidence>
<evidence type="ECO:0000313" key="5">
    <source>
        <dbReference type="EMBL" id="GGJ71192.1"/>
    </source>
</evidence>
<evidence type="ECO:0000259" key="4">
    <source>
        <dbReference type="Pfam" id="PF00535"/>
    </source>
</evidence>
<keyword evidence="6" id="KW-1185">Reference proteome</keyword>
<reference evidence="5" key="2">
    <citation type="submission" date="2020-09" db="EMBL/GenBank/DDBJ databases">
        <authorList>
            <person name="Sun Q."/>
            <person name="Zhou Y."/>
        </authorList>
    </citation>
    <scope>NUCLEOTIDE SEQUENCE</scope>
    <source>
        <strain evidence="5">CGMCC 1.8984</strain>
    </source>
</reference>
<keyword evidence="2" id="KW-0328">Glycosyltransferase</keyword>
<feature type="domain" description="Glycosyltransferase 2-like" evidence="4">
    <location>
        <begin position="10"/>
        <end position="166"/>
    </location>
</feature>
<proteinExistence type="inferred from homology"/>
<dbReference type="Proteomes" id="UP000636956">
    <property type="component" value="Unassembled WGS sequence"/>
</dbReference>
<dbReference type="SUPFAM" id="SSF53448">
    <property type="entry name" value="Nucleotide-diphospho-sugar transferases"/>
    <property type="match status" value="1"/>
</dbReference>
<comment type="similarity">
    <text evidence="1">Belongs to the glycosyltransferase 2 family.</text>
</comment>
<evidence type="ECO:0000256" key="1">
    <source>
        <dbReference type="ARBA" id="ARBA00006739"/>
    </source>
</evidence>
<dbReference type="InterPro" id="IPR029044">
    <property type="entry name" value="Nucleotide-diphossugar_trans"/>
</dbReference>
<evidence type="ECO:0000256" key="2">
    <source>
        <dbReference type="ARBA" id="ARBA00022676"/>
    </source>
</evidence>
<dbReference type="Pfam" id="PF00535">
    <property type="entry name" value="Glycos_transf_2"/>
    <property type="match status" value="1"/>
</dbReference>
<dbReference type="GO" id="GO:0016757">
    <property type="term" value="F:glycosyltransferase activity"/>
    <property type="evidence" value="ECO:0007669"/>
    <property type="project" value="UniProtKB-KW"/>
</dbReference>
<gene>
    <name evidence="5" type="ORF">GCM10011372_06400</name>
</gene>
<dbReference type="PANTHER" id="PTHR43685:SF5">
    <property type="entry name" value="GLYCOSYLTRANSFERASE EPSE-RELATED"/>
    <property type="match status" value="1"/>
</dbReference>